<accession>A0A650EP20</accession>
<keyword evidence="1" id="KW-1133">Transmembrane helix</keyword>
<sequence>MSNPAIWLSLAGIIYALCNLKPYNDNQGWLFFMGIIFVVSVVYSCVISEIRRKEKISAAKSALNYIDGYIDRTIPSLNIFFNMMFGDNLYERKAFFKGEPNEVVVKLHFNELTNDTVDKHVNIIKKTVQYFFDTNFELPPNFVDIALNTMKNISDPIDNLSLTVFLAHPWVSLRPKRVDVLRFHKAVFIVKLFVENELFAVRTFHVKPNKTYQDAKIESLQKDNEEDNED</sequence>
<reference evidence="2" key="1">
    <citation type="journal article" date="2020" name="J. ISSAAS">
        <title>Lactobacilli and other gastrointestinal microbiota of Peromyscus leucopus, reservoir host for agents of Lyme disease and other zoonoses in North America.</title>
        <authorList>
            <person name="Milovic A."/>
            <person name="Bassam K."/>
            <person name="Shao H."/>
            <person name="Chatzistamou I."/>
            <person name="Tufts D.M."/>
            <person name="Diuk-Wasser M."/>
            <person name="Barbour A.G."/>
        </authorList>
    </citation>
    <scope>NUCLEOTIDE SEQUENCE</scope>
    <source>
        <strain evidence="2">LL30</strain>
    </source>
</reference>
<protein>
    <submittedName>
        <fullName evidence="2">Uncharacterized protein</fullName>
    </submittedName>
</protein>
<feature type="transmembrane region" description="Helical" evidence="1">
    <location>
        <begin position="28"/>
        <end position="47"/>
    </location>
</feature>
<evidence type="ECO:0000313" key="2">
    <source>
        <dbReference type="EMBL" id="QGT50624.1"/>
    </source>
</evidence>
<organism evidence="2">
    <name type="scientific">uncultured Elusimicrobia bacterium</name>
    <dbReference type="NCBI Taxonomy" id="699876"/>
    <lineage>
        <taxon>Bacteria</taxon>
        <taxon>Pseudomonadati</taxon>
        <taxon>Elusimicrobiota</taxon>
        <taxon>Elusimicrobia</taxon>
        <taxon>environmental samples</taxon>
    </lineage>
</organism>
<dbReference type="EMBL" id="MN577571">
    <property type="protein sequence ID" value="QGT50624.1"/>
    <property type="molecule type" value="Genomic_DNA"/>
</dbReference>
<keyword evidence="1" id="KW-0812">Transmembrane</keyword>
<keyword evidence="1" id="KW-0472">Membrane</keyword>
<dbReference type="AlphaFoldDB" id="A0A650EP20"/>
<gene>
    <name evidence="2" type="ORF">Elusimicrob1349_0940</name>
</gene>
<name>A0A650EP20_9BACT</name>
<proteinExistence type="predicted"/>
<evidence type="ECO:0000256" key="1">
    <source>
        <dbReference type="SAM" id="Phobius"/>
    </source>
</evidence>